<reference evidence="2" key="1">
    <citation type="journal article" date="2019" name="Int. J. Syst. Evol. Microbiol.">
        <title>The Global Catalogue of Microorganisms (GCM) 10K type strain sequencing project: providing services to taxonomists for standard genome sequencing and annotation.</title>
        <authorList>
            <consortium name="The Broad Institute Genomics Platform"/>
            <consortium name="The Broad Institute Genome Sequencing Center for Infectious Disease"/>
            <person name="Wu L."/>
            <person name="Ma J."/>
        </authorList>
    </citation>
    <scope>NUCLEOTIDE SEQUENCE [LARGE SCALE GENOMIC DNA]</scope>
    <source>
        <strain evidence="2">JCM 18409</strain>
    </source>
</reference>
<sequence>MTSSSPDGIFGKAESWLRLALFLPSVRPDPQQFVCAAQFREAEAGCVGTRSHCGAGQRGCGVFVHMRRGGVVPRLVAVQIIPNLSNRGEEVMPHGGVSVIVTGVTFRVLDVAPGARPVGRPKSSRFLHVDP</sequence>
<dbReference type="Proteomes" id="UP001501759">
    <property type="component" value="Unassembled WGS sequence"/>
</dbReference>
<organism evidence="1 2">
    <name type="scientific">Streptomyces siamensis</name>
    <dbReference type="NCBI Taxonomy" id="1274986"/>
    <lineage>
        <taxon>Bacteria</taxon>
        <taxon>Bacillati</taxon>
        <taxon>Actinomycetota</taxon>
        <taxon>Actinomycetes</taxon>
        <taxon>Kitasatosporales</taxon>
        <taxon>Streptomycetaceae</taxon>
        <taxon>Streptomyces</taxon>
    </lineage>
</organism>
<name>A0ABP9J5M3_9ACTN</name>
<keyword evidence="2" id="KW-1185">Reference proteome</keyword>
<proteinExistence type="predicted"/>
<accession>A0ABP9J5M3</accession>
<comment type="caution">
    <text evidence="1">The sequence shown here is derived from an EMBL/GenBank/DDBJ whole genome shotgun (WGS) entry which is preliminary data.</text>
</comment>
<gene>
    <name evidence="1" type="ORF">GCM10023335_52280</name>
</gene>
<protein>
    <submittedName>
        <fullName evidence="1">Uncharacterized protein</fullName>
    </submittedName>
</protein>
<evidence type="ECO:0000313" key="2">
    <source>
        <dbReference type="Proteomes" id="UP001501759"/>
    </source>
</evidence>
<dbReference type="EMBL" id="BAABKB010000021">
    <property type="protein sequence ID" value="GAA5021397.1"/>
    <property type="molecule type" value="Genomic_DNA"/>
</dbReference>
<evidence type="ECO:0000313" key="1">
    <source>
        <dbReference type="EMBL" id="GAA5021397.1"/>
    </source>
</evidence>